<dbReference type="SUPFAM" id="SSF55785">
    <property type="entry name" value="PYP-like sensor domain (PAS domain)"/>
    <property type="match status" value="1"/>
</dbReference>
<dbReference type="Gene3D" id="3.30.450.20">
    <property type="entry name" value="PAS domain"/>
    <property type="match status" value="1"/>
</dbReference>
<organism evidence="4 5">
    <name type="scientific">Mycolicibacterium sphagni</name>
    <dbReference type="NCBI Taxonomy" id="1786"/>
    <lineage>
        <taxon>Bacteria</taxon>
        <taxon>Bacillati</taxon>
        <taxon>Actinomycetota</taxon>
        <taxon>Actinomycetes</taxon>
        <taxon>Mycobacteriales</taxon>
        <taxon>Mycobacteriaceae</taxon>
        <taxon>Mycolicibacterium</taxon>
    </lineage>
</organism>
<keyword evidence="5" id="KW-1185">Reference proteome</keyword>
<dbReference type="InterPro" id="IPR000700">
    <property type="entry name" value="PAS-assoc_C"/>
</dbReference>
<feature type="domain" description="PAS" evidence="1">
    <location>
        <begin position="106"/>
        <end position="177"/>
    </location>
</feature>
<dbReference type="InterPro" id="IPR013656">
    <property type="entry name" value="PAS_4"/>
</dbReference>
<dbReference type="PROSITE" id="PS50112">
    <property type="entry name" value="PAS"/>
    <property type="match status" value="1"/>
</dbReference>
<dbReference type="InterPro" id="IPR035965">
    <property type="entry name" value="PAS-like_dom_sf"/>
</dbReference>
<evidence type="ECO:0000259" key="2">
    <source>
        <dbReference type="PROSITE" id="PS50113"/>
    </source>
</evidence>
<dbReference type="CDD" id="cd00130">
    <property type="entry name" value="PAS"/>
    <property type="match status" value="1"/>
</dbReference>
<dbReference type="InterPro" id="IPR000014">
    <property type="entry name" value="PAS"/>
</dbReference>
<dbReference type="PANTHER" id="PTHR45138">
    <property type="entry name" value="REGULATORY COMPONENTS OF SENSORY TRANSDUCTION SYSTEM"/>
    <property type="match status" value="1"/>
</dbReference>
<feature type="domain" description="GGDEF" evidence="3">
    <location>
        <begin position="263"/>
        <end position="390"/>
    </location>
</feature>
<reference evidence="4 5" key="1">
    <citation type="submission" date="2017-07" db="EMBL/GenBank/DDBJ databases">
        <title>The new phylogeny of genus Mycobacterium.</title>
        <authorList>
            <person name="Tortoli E."/>
            <person name="Trovato A."/>
            <person name="Cirillo D.M."/>
        </authorList>
    </citation>
    <scope>NUCLEOTIDE SEQUENCE [LARGE SCALE GENOMIC DNA]</scope>
    <source>
        <strain evidence="4 5">ATCC 33027</strain>
    </source>
</reference>
<dbReference type="EMBL" id="NOZR01000007">
    <property type="protein sequence ID" value="OYN79866.1"/>
    <property type="molecule type" value="Genomic_DNA"/>
</dbReference>
<accession>A0A255DKH0</accession>
<feature type="domain" description="PAC" evidence="2">
    <location>
        <begin position="180"/>
        <end position="231"/>
    </location>
</feature>
<name>A0A255DKH0_9MYCO</name>
<dbReference type="InterPro" id="IPR000160">
    <property type="entry name" value="GGDEF_dom"/>
</dbReference>
<protein>
    <recommendedName>
        <fullName evidence="6">Sensor domain-containing diguanylate cyclase</fullName>
    </recommendedName>
</protein>
<dbReference type="FunFam" id="3.30.70.270:FF:000001">
    <property type="entry name" value="Diguanylate cyclase domain protein"/>
    <property type="match status" value="1"/>
</dbReference>
<dbReference type="NCBIfam" id="TIGR00254">
    <property type="entry name" value="GGDEF"/>
    <property type="match status" value="1"/>
</dbReference>
<dbReference type="SMART" id="SM00267">
    <property type="entry name" value="GGDEF"/>
    <property type="match status" value="1"/>
</dbReference>
<dbReference type="InterPro" id="IPR029787">
    <property type="entry name" value="Nucleotide_cyclase"/>
</dbReference>
<dbReference type="InterPro" id="IPR050469">
    <property type="entry name" value="Diguanylate_Cyclase"/>
</dbReference>
<dbReference type="PROSITE" id="PS50113">
    <property type="entry name" value="PAC"/>
    <property type="match status" value="1"/>
</dbReference>
<dbReference type="Pfam" id="PF08448">
    <property type="entry name" value="PAS_4"/>
    <property type="match status" value="1"/>
</dbReference>
<evidence type="ECO:0000313" key="4">
    <source>
        <dbReference type="EMBL" id="OYN79866.1"/>
    </source>
</evidence>
<comment type="caution">
    <text evidence="4">The sequence shown here is derived from an EMBL/GenBank/DDBJ whole genome shotgun (WGS) entry which is preliminary data.</text>
</comment>
<dbReference type="InterPro" id="IPR043128">
    <property type="entry name" value="Rev_trsase/Diguanyl_cyclase"/>
</dbReference>
<dbReference type="PANTHER" id="PTHR45138:SF9">
    <property type="entry name" value="DIGUANYLATE CYCLASE DGCM-RELATED"/>
    <property type="match status" value="1"/>
</dbReference>
<dbReference type="AlphaFoldDB" id="A0A255DKH0"/>
<gene>
    <name evidence="4" type="ORF">CG716_10375</name>
</gene>
<dbReference type="NCBIfam" id="TIGR00229">
    <property type="entry name" value="sensory_box"/>
    <property type="match status" value="1"/>
</dbReference>
<dbReference type="SUPFAM" id="SSF55073">
    <property type="entry name" value="Nucleotide cyclase"/>
    <property type="match status" value="1"/>
</dbReference>
<dbReference type="Gene3D" id="3.30.70.270">
    <property type="match status" value="1"/>
</dbReference>
<evidence type="ECO:0000313" key="5">
    <source>
        <dbReference type="Proteomes" id="UP000216063"/>
    </source>
</evidence>
<dbReference type="Pfam" id="PF00990">
    <property type="entry name" value="GGDEF"/>
    <property type="match status" value="1"/>
</dbReference>
<dbReference type="PROSITE" id="PS50887">
    <property type="entry name" value="GGDEF"/>
    <property type="match status" value="1"/>
</dbReference>
<sequence length="390" mass="43263">MAMGDQWLHWFAASAVPAFLCQRNGVRVEIVSRTAEFAAAVDTRTGRLDETAFLAGLDSAWPETDSSPTVAYLRDAPDWECVLQALDDPPTRCLGILRLTTPRQRYNEAFFAIAQALPDIVARLDRNHRHVYINPSIERVTGIPAQAFIGKSKRELGLPPELVAQWESLVDKVLHTEEPAEEEHELPTVHGPRTFLTRVVPERGADGTVLTVLSTSHDITKLKHLQQQLAELARTDPLTSVLNRRGFVERIEQELHRAQDRRGRLSLLFLDVNDFKSVNDRFGHIAGDNVLMAIGDVLRHEAGPDDFVARLGGDEFCVALVDADAAEASAAANRIRQRIKGLGTGDRCPCQIGVSIGFITAGDRDLTVSDLMTRVDLQMYREKPRKPGQA</sequence>
<evidence type="ECO:0008006" key="6">
    <source>
        <dbReference type="Google" id="ProtNLM"/>
    </source>
</evidence>
<evidence type="ECO:0000259" key="3">
    <source>
        <dbReference type="PROSITE" id="PS50887"/>
    </source>
</evidence>
<proteinExistence type="predicted"/>
<dbReference type="Proteomes" id="UP000216063">
    <property type="component" value="Unassembled WGS sequence"/>
</dbReference>
<dbReference type="RefSeq" id="WP_094479131.1">
    <property type="nucleotide sequence ID" value="NZ_NOZR01000007.1"/>
</dbReference>
<dbReference type="GO" id="GO:0052621">
    <property type="term" value="F:diguanylate cyclase activity"/>
    <property type="evidence" value="ECO:0007669"/>
    <property type="project" value="TreeGrafter"/>
</dbReference>
<evidence type="ECO:0000259" key="1">
    <source>
        <dbReference type="PROSITE" id="PS50112"/>
    </source>
</evidence>
<dbReference type="SMART" id="SM00091">
    <property type="entry name" value="PAS"/>
    <property type="match status" value="1"/>
</dbReference>
<dbReference type="CDD" id="cd01949">
    <property type="entry name" value="GGDEF"/>
    <property type="match status" value="1"/>
</dbReference>
<dbReference type="OrthoDB" id="23692at2"/>